<dbReference type="OrthoDB" id="765399at2"/>
<keyword evidence="2" id="KW-1185">Reference proteome</keyword>
<dbReference type="AlphaFoldDB" id="A0A3S1DN53"/>
<accession>A0A3S1DN53</accession>
<organism evidence="1 2">
    <name type="scientific">Chitinophaga solisilvae</name>
    <dbReference type="NCBI Taxonomy" id="1233460"/>
    <lineage>
        <taxon>Bacteria</taxon>
        <taxon>Pseudomonadati</taxon>
        <taxon>Bacteroidota</taxon>
        <taxon>Chitinophagia</taxon>
        <taxon>Chitinophagales</taxon>
        <taxon>Chitinophagaceae</taxon>
        <taxon>Chitinophaga</taxon>
    </lineage>
</organism>
<dbReference type="Proteomes" id="UP000281028">
    <property type="component" value="Unassembled WGS sequence"/>
</dbReference>
<gene>
    <name evidence="1" type="ORF">ECE50_007080</name>
</gene>
<proteinExistence type="predicted"/>
<evidence type="ECO:0000313" key="2">
    <source>
        <dbReference type="Proteomes" id="UP000281028"/>
    </source>
</evidence>
<reference evidence="1" key="1">
    <citation type="submission" date="2020-05" db="EMBL/GenBank/DDBJ databases">
        <title>Chitinophaga laudate sp. nov., isolated from a tropical peat swamp.</title>
        <authorList>
            <person name="Goh C.B.S."/>
            <person name="Lee M.S."/>
            <person name="Parimannan S."/>
            <person name="Pasbakhsh P."/>
            <person name="Yule C.M."/>
            <person name="Rajandas H."/>
            <person name="Loke S."/>
            <person name="Croft L."/>
            <person name="Tan J.B.L."/>
        </authorList>
    </citation>
    <scope>NUCLEOTIDE SEQUENCE</scope>
    <source>
        <strain evidence="1">Mgbs1</strain>
    </source>
</reference>
<protein>
    <submittedName>
        <fullName evidence="1">Uncharacterized protein</fullName>
    </submittedName>
</protein>
<evidence type="ECO:0000313" key="1">
    <source>
        <dbReference type="EMBL" id="NSL86586.1"/>
    </source>
</evidence>
<comment type="caution">
    <text evidence="1">The sequence shown here is derived from an EMBL/GenBank/DDBJ whole genome shotgun (WGS) entry which is preliminary data.</text>
</comment>
<dbReference type="EMBL" id="RIAR02000001">
    <property type="protein sequence ID" value="NSL86586.1"/>
    <property type="molecule type" value="Genomic_DNA"/>
</dbReference>
<name>A0A3S1DN53_9BACT</name>
<sequence length="148" mass="16116">MTRKAQVISSGPVGLALKGMELLDHTLHHPGGHPVMTSFRFGINITSKADEERKLLTVIVKIDIHNESIHRLLGSVVVSCEYTLDNFDETVRINAAGQPDLPEALVETLHSTSLSTTRGVMFALFKGTFLHNALLPMIAAGSLTEDNK</sequence>